<dbReference type="GO" id="GO:0005829">
    <property type="term" value="C:cytosol"/>
    <property type="evidence" value="ECO:0007669"/>
    <property type="project" value="TreeGrafter"/>
</dbReference>
<comment type="subcellular location">
    <subcellularLocation>
        <location evidence="1">Cytoplasm</location>
    </subcellularLocation>
</comment>
<evidence type="ECO:0000256" key="9">
    <source>
        <dbReference type="PROSITE-ProRule" id="PRU01091"/>
    </source>
</evidence>
<dbReference type="InterPro" id="IPR001867">
    <property type="entry name" value="OmpR/PhoB-type_DNA-bd"/>
</dbReference>
<keyword evidence="6 9" id="KW-0238">DNA-binding</keyword>
<proteinExistence type="predicted"/>
<reference evidence="12 13" key="1">
    <citation type="submission" date="2019-11" db="EMBL/GenBank/DDBJ databases">
        <title>Comparative genomics of hydrocarbon-degrading Desulfosarcina strains.</title>
        <authorList>
            <person name="Watanabe M."/>
            <person name="Kojima H."/>
            <person name="Fukui M."/>
        </authorList>
    </citation>
    <scope>NUCLEOTIDE SEQUENCE [LARGE SCALE GENOMIC DNA]</scope>
    <source>
        <strain evidence="12 13">PP31</strain>
    </source>
</reference>
<dbReference type="KEGG" id="dwd:DSCW_25130"/>
<evidence type="ECO:0000259" key="11">
    <source>
        <dbReference type="PROSITE" id="PS51755"/>
    </source>
</evidence>
<evidence type="ECO:0000256" key="3">
    <source>
        <dbReference type="ARBA" id="ARBA00022553"/>
    </source>
</evidence>
<feature type="domain" description="Response regulatory" evidence="10">
    <location>
        <begin position="4"/>
        <end position="117"/>
    </location>
</feature>
<keyword evidence="2" id="KW-0963">Cytoplasm</keyword>
<dbReference type="GO" id="GO:0000976">
    <property type="term" value="F:transcription cis-regulatory region binding"/>
    <property type="evidence" value="ECO:0007669"/>
    <property type="project" value="TreeGrafter"/>
</dbReference>
<name>A0A5K7Z089_9BACT</name>
<dbReference type="Gene3D" id="3.40.50.2300">
    <property type="match status" value="1"/>
</dbReference>
<protein>
    <submittedName>
        <fullName evidence="12">DNA-binding response regulator</fullName>
    </submittedName>
</protein>
<gene>
    <name evidence="12" type="ORF">DSCW_25130</name>
</gene>
<evidence type="ECO:0000256" key="8">
    <source>
        <dbReference type="PROSITE-ProRule" id="PRU00169"/>
    </source>
</evidence>
<evidence type="ECO:0000259" key="10">
    <source>
        <dbReference type="PROSITE" id="PS50110"/>
    </source>
</evidence>
<dbReference type="OrthoDB" id="9793321at2"/>
<evidence type="ECO:0000256" key="6">
    <source>
        <dbReference type="ARBA" id="ARBA00023125"/>
    </source>
</evidence>
<evidence type="ECO:0000256" key="1">
    <source>
        <dbReference type="ARBA" id="ARBA00004496"/>
    </source>
</evidence>
<evidence type="ECO:0000256" key="4">
    <source>
        <dbReference type="ARBA" id="ARBA00023012"/>
    </source>
</evidence>
<evidence type="ECO:0000313" key="12">
    <source>
        <dbReference type="EMBL" id="BBO75096.1"/>
    </source>
</evidence>
<dbReference type="Pfam" id="PF00486">
    <property type="entry name" value="Trans_reg_C"/>
    <property type="match status" value="1"/>
</dbReference>
<dbReference type="Pfam" id="PF00072">
    <property type="entry name" value="Response_reg"/>
    <property type="match status" value="1"/>
</dbReference>
<evidence type="ECO:0000256" key="2">
    <source>
        <dbReference type="ARBA" id="ARBA00022490"/>
    </source>
</evidence>
<dbReference type="InterPro" id="IPR011006">
    <property type="entry name" value="CheY-like_superfamily"/>
</dbReference>
<dbReference type="CDD" id="cd00383">
    <property type="entry name" value="trans_reg_C"/>
    <property type="match status" value="1"/>
</dbReference>
<dbReference type="Gene3D" id="6.10.250.690">
    <property type="match status" value="1"/>
</dbReference>
<keyword evidence="5" id="KW-0805">Transcription regulation</keyword>
<dbReference type="AlphaFoldDB" id="A0A5K7Z089"/>
<keyword evidence="7" id="KW-0804">Transcription</keyword>
<dbReference type="Proteomes" id="UP000427769">
    <property type="component" value="Chromosome"/>
</dbReference>
<dbReference type="PANTHER" id="PTHR48111:SF4">
    <property type="entry name" value="DNA-BINDING DUAL TRANSCRIPTIONAL REGULATOR OMPR"/>
    <property type="match status" value="1"/>
</dbReference>
<organism evidence="12 13">
    <name type="scientific">Desulfosarcina widdelii</name>
    <dbReference type="NCBI Taxonomy" id="947919"/>
    <lineage>
        <taxon>Bacteria</taxon>
        <taxon>Pseudomonadati</taxon>
        <taxon>Thermodesulfobacteriota</taxon>
        <taxon>Desulfobacteria</taxon>
        <taxon>Desulfobacterales</taxon>
        <taxon>Desulfosarcinaceae</taxon>
        <taxon>Desulfosarcina</taxon>
    </lineage>
</organism>
<dbReference type="SUPFAM" id="SSF52172">
    <property type="entry name" value="CheY-like"/>
    <property type="match status" value="1"/>
</dbReference>
<evidence type="ECO:0000313" key="13">
    <source>
        <dbReference type="Proteomes" id="UP000427769"/>
    </source>
</evidence>
<dbReference type="InterPro" id="IPR001789">
    <property type="entry name" value="Sig_transdc_resp-reg_receiver"/>
</dbReference>
<keyword evidence="4" id="KW-0902">Two-component regulatory system</keyword>
<dbReference type="PANTHER" id="PTHR48111">
    <property type="entry name" value="REGULATOR OF RPOS"/>
    <property type="match status" value="1"/>
</dbReference>
<dbReference type="GO" id="GO:0032993">
    <property type="term" value="C:protein-DNA complex"/>
    <property type="evidence" value="ECO:0007669"/>
    <property type="project" value="TreeGrafter"/>
</dbReference>
<keyword evidence="3 8" id="KW-0597">Phosphoprotein</keyword>
<feature type="domain" description="OmpR/PhoB-type" evidence="11">
    <location>
        <begin position="126"/>
        <end position="225"/>
    </location>
</feature>
<dbReference type="PROSITE" id="PS50110">
    <property type="entry name" value="RESPONSE_REGULATORY"/>
    <property type="match status" value="1"/>
</dbReference>
<dbReference type="GO" id="GO:0000156">
    <property type="term" value="F:phosphorelay response regulator activity"/>
    <property type="evidence" value="ECO:0007669"/>
    <property type="project" value="TreeGrafter"/>
</dbReference>
<feature type="modified residue" description="4-aspartylphosphate" evidence="8">
    <location>
        <position position="53"/>
    </location>
</feature>
<dbReference type="PROSITE" id="PS51755">
    <property type="entry name" value="OMPR_PHOB"/>
    <property type="match status" value="1"/>
</dbReference>
<dbReference type="FunFam" id="3.40.50.2300:FF:000001">
    <property type="entry name" value="DNA-binding response regulator PhoB"/>
    <property type="match status" value="1"/>
</dbReference>
<dbReference type="InterPro" id="IPR039420">
    <property type="entry name" value="WalR-like"/>
</dbReference>
<keyword evidence="13" id="KW-1185">Reference proteome</keyword>
<dbReference type="EMBL" id="AP021875">
    <property type="protein sequence ID" value="BBO75096.1"/>
    <property type="molecule type" value="Genomic_DNA"/>
</dbReference>
<evidence type="ECO:0000256" key="5">
    <source>
        <dbReference type="ARBA" id="ARBA00023015"/>
    </source>
</evidence>
<feature type="DNA-binding region" description="OmpR/PhoB-type" evidence="9">
    <location>
        <begin position="126"/>
        <end position="225"/>
    </location>
</feature>
<sequence>MAFTILVIDDDEKLNRLLKRFLKDFGYDVFSAADADEGLKKIRTVAPDLIILDVMLPGMSGFDVCKRIREFSAVPIIMLTARGDVTDKVVGLELGADDYLPKPFEPRELVARIQAVLRRSRHTGEDRLRRFGALTMDFHRRRVFMDGREVSLTTTEFAALDLLVRHAGRTLDRDEIMQTLRGIDSECFNRVVDITMSRLRQKLGDDPKHPQFIKTIWGTGYMFVGQESDDDAATR</sequence>
<dbReference type="GO" id="GO:0006355">
    <property type="term" value="P:regulation of DNA-templated transcription"/>
    <property type="evidence" value="ECO:0007669"/>
    <property type="project" value="InterPro"/>
</dbReference>
<dbReference type="InterPro" id="IPR036388">
    <property type="entry name" value="WH-like_DNA-bd_sf"/>
</dbReference>
<dbReference type="SMART" id="SM00448">
    <property type="entry name" value="REC"/>
    <property type="match status" value="1"/>
</dbReference>
<dbReference type="Gene3D" id="1.10.10.10">
    <property type="entry name" value="Winged helix-like DNA-binding domain superfamily/Winged helix DNA-binding domain"/>
    <property type="match status" value="1"/>
</dbReference>
<dbReference type="RefSeq" id="WP_155304048.1">
    <property type="nucleotide sequence ID" value="NZ_AP021875.1"/>
</dbReference>
<evidence type="ECO:0000256" key="7">
    <source>
        <dbReference type="ARBA" id="ARBA00023163"/>
    </source>
</evidence>
<dbReference type="SMART" id="SM00862">
    <property type="entry name" value="Trans_reg_C"/>
    <property type="match status" value="1"/>
</dbReference>
<accession>A0A5K7Z089</accession>
<dbReference type="FunFam" id="1.10.10.10:FF:000099">
    <property type="entry name" value="Two-component system response regulator TorR"/>
    <property type="match status" value="1"/>
</dbReference>